<evidence type="ECO:0000256" key="2">
    <source>
        <dbReference type="ARBA" id="ARBA00004123"/>
    </source>
</evidence>
<evidence type="ECO:0000256" key="3">
    <source>
        <dbReference type="ARBA" id="ARBA00008435"/>
    </source>
</evidence>
<dbReference type="InterPro" id="IPR014013">
    <property type="entry name" value="Helic_SF1/SF2_ATP-bd_DinG/Rad3"/>
</dbReference>
<proteinExistence type="inferred from homology"/>
<keyword evidence="17" id="KW-1185">Reference proteome</keyword>
<comment type="cofactor">
    <cofactor evidence="1">
        <name>[4Fe-4S] cluster</name>
        <dbReference type="ChEBI" id="CHEBI:49883"/>
    </cofactor>
</comment>
<dbReference type="SUPFAM" id="SSF52540">
    <property type="entry name" value="P-loop containing nucleoside triphosphate hydrolases"/>
    <property type="match status" value="1"/>
</dbReference>
<keyword evidence="8" id="KW-0067">ATP-binding</keyword>
<dbReference type="InterPro" id="IPR006554">
    <property type="entry name" value="Helicase-like_DEXD_c2"/>
</dbReference>
<comment type="subcellular location">
    <subcellularLocation>
        <location evidence="2">Nucleus</location>
    </subcellularLocation>
</comment>
<dbReference type="InterPro" id="IPR013020">
    <property type="entry name" value="Rad3/Chl1-like"/>
</dbReference>
<dbReference type="STRING" id="6265.A0A0B2VM03"/>
<reference evidence="16 17" key="1">
    <citation type="submission" date="2014-11" db="EMBL/GenBank/DDBJ databases">
        <title>Genetic blueprint of the zoonotic pathogen Toxocara canis.</title>
        <authorList>
            <person name="Zhu X.-Q."/>
            <person name="Korhonen P.K."/>
            <person name="Cai H."/>
            <person name="Young N.D."/>
            <person name="Nejsum P."/>
            <person name="von Samson-Himmelstjerna G."/>
            <person name="Boag P.R."/>
            <person name="Tan P."/>
            <person name="Li Q."/>
            <person name="Min J."/>
            <person name="Yang Y."/>
            <person name="Wang X."/>
            <person name="Fang X."/>
            <person name="Hall R.S."/>
            <person name="Hofmann A."/>
            <person name="Sternberg P.W."/>
            <person name="Jex A.R."/>
            <person name="Gasser R.B."/>
        </authorList>
    </citation>
    <scope>NUCLEOTIDE SEQUENCE [LARGE SCALE GENOMIC DNA]</scope>
    <source>
        <strain evidence="16">PN_DK_2014</strain>
    </source>
</reference>
<evidence type="ECO:0000256" key="10">
    <source>
        <dbReference type="ARBA" id="ARBA00023014"/>
    </source>
</evidence>
<dbReference type="Proteomes" id="UP000031036">
    <property type="component" value="Unassembled WGS sequence"/>
</dbReference>
<dbReference type="NCBIfam" id="TIGR00604">
    <property type="entry name" value="rad3"/>
    <property type="match status" value="1"/>
</dbReference>
<keyword evidence="4" id="KW-0479">Metal-binding</keyword>
<evidence type="ECO:0000259" key="15">
    <source>
        <dbReference type="PROSITE" id="PS51193"/>
    </source>
</evidence>
<evidence type="ECO:0000256" key="13">
    <source>
        <dbReference type="SAM" id="Coils"/>
    </source>
</evidence>
<evidence type="ECO:0000256" key="14">
    <source>
        <dbReference type="SAM" id="MobiDB-lite"/>
    </source>
</evidence>
<dbReference type="InterPro" id="IPR010614">
    <property type="entry name" value="RAD3-like_helicase_DEAD"/>
</dbReference>
<dbReference type="PANTHER" id="PTHR11472">
    <property type="entry name" value="DNA REPAIR DEAD HELICASE RAD3/XP-D SUBFAMILY MEMBER"/>
    <property type="match status" value="1"/>
</dbReference>
<evidence type="ECO:0000313" key="17">
    <source>
        <dbReference type="Proteomes" id="UP000031036"/>
    </source>
</evidence>
<evidence type="ECO:0000256" key="7">
    <source>
        <dbReference type="ARBA" id="ARBA00022806"/>
    </source>
</evidence>
<dbReference type="GO" id="GO:0016818">
    <property type="term" value="F:hydrolase activity, acting on acid anhydrides, in phosphorus-containing anhydrides"/>
    <property type="evidence" value="ECO:0007669"/>
    <property type="project" value="InterPro"/>
</dbReference>
<gene>
    <name evidence="16" type="primary">Ddx11</name>
    <name evidence="16" type="ORF">Tcan_16505</name>
</gene>
<dbReference type="GO" id="GO:0005634">
    <property type="term" value="C:nucleus"/>
    <property type="evidence" value="ECO:0007669"/>
    <property type="project" value="UniProtKB-SubCell"/>
</dbReference>
<protein>
    <submittedName>
        <fullName evidence="16">Putative ATP-dependent RNA helicase DDX11</fullName>
    </submittedName>
</protein>
<evidence type="ECO:0000256" key="5">
    <source>
        <dbReference type="ARBA" id="ARBA00022741"/>
    </source>
</evidence>
<organism evidence="16 17">
    <name type="scientific">Toxocara canis</name>
    <name type="common">Canine roundworm</name>
    <dbReference type="NCBI Taxonomy" id="6265"/>
    <lineage>
        <taxon>Eukaryota</taxon>
        <taxon>Metazoa</taxon>
        <taxon>Ecdysozoa</taxon>
        <taxon>Nematoda</taxon>
        <taxon>Chromadorea</taxon>
        <taxon>Rhabditida</taxon>
        <taxon>Spirurina</taxon>
        <taxon>Ascaridomorpha</taxon>
        <taxon>Ascaridoidea</taxon>
        <taxon>Toxocaridae</taxon>
        <taxon>Toxocara</taxon>
    </lineage>
</organism>
<dbReference type="Pfam" id="PF13307">
    <property type="entry name" value="Helicase_C_2"/>
    <property type="match status" value="1"/>
</dbReference>
<evidence type="ECO:0000256" key="4">
    <source>
        <dbReference type="ARBA" id="ARBA00022723"/>
    </source>
</evidence>
<sequence>MDEFSFPFRPYDIQLSLMREIRQCIEDGKIGIFESPTGTGKSLSTICATLSWLECFEKEQREQLEGQVKNAEQAGIDDGSDWVAAYKKKFEAKKQASGAEEKLDELKRIDERLKQALSDKSERKRRFAPRDDEEELFFPKDFDNDPDKDIAPDEDYSSDGELESQQSEKEPSCTKIFYASRTHSQLEQFASEILKTRFRPRIVTVGSRQMLCVNNDVCSLKHSQLMNEKCDELRQKKSGEKRHEGDHHKATKRSVECSCPYWKADAIEELTDQILALKVPTVSKVVQSGKALLACPYFASRKSLAICQLVLLPYQVLLHKATREAWGVNVEGNVVVIDEAHNLLQTIAACHSVELSHTAITVALSLIRDYVERFRSRLKANNLLYIRQLLSLTTALGNVLSTYSNTKSDTVFTMPRFLVELGCFEIDFFKLLHYMEKTRLCKKFHGFFVRYRGALVKRGADESTVDGRLTGLQNFLKKIGSAKLQQQASLGVQENTSDENYDEHTVATTSSPLYLIRQFIEALTTKCSDARIIVEHTTAEHPARFKFLLLNPAEKLKDVVRAARSVVLIGGTMEPSQQLLHSLNTLCEVPSGNIVRFSCGHVIDDDQLVALSLGKGPAGQDLSFTYSNRSSPTTLSALSMCLFNVMRHIPNGAVAFFPSYDYMSLFENALKASPLFEKFQKIKPLLFESKVDSTALWNEFVRKARSPRGAMLCAVVGGKLSEGINFSDELGRCVLMIGLPYPNKNSVELIEKMKYLDATLGNGSGSELYETSCLHAVNQAIGRAIRHRHDYAAIVLIDSRYSRPNIEKGLPSWISSRLKHCKNFGELVTQISAFFRMRKPIVSSS</sequence>
<dbReference type="GO" id="GO:0034085">
    <property type="term" value="P:establishment of sister chromatid cohesion"/>
    <property type="evidence" value="ECO:0007669"/>
    <property type="project" value="TreeGrafter"/>
</dbReference>
<feature type="domain" description="Helicase ATP-binding" evidence="15">
    <location>
        <begin position="1"/>
        <end position="390"/>
    </location>
</feature>
<comment type="caution">
    <text evidence="16">The sequence shown here is derived from an EMBL/GenBank/DDBJ whole genome shotgun (WGS) entry which is preliminary data.</text>
</comment>
<evidence type="ECO:0000256" key="8">
    <source>
        <dbReference type="ARBA" id="ARBA00022840"/>
    </source>
</evidence>
<evidence type="ECO:0000313" key="16">
    <source>
        <dbReference type="EMBL" id="KHN84521.1"/>
    </source>
</evidence>
<comment type="similarity">
    <text evidence="3">Belongs to the DEAD box helicase family. DEAH subfamily. DDX11/CHL1 sub-subfamily.</text>
</comment>
<dbReference type="SMART" id="SM00488">
    <property type="entry name" value="DEXDc2"/>
    <property type="match status" value="1"/>
</dbReference>
<dbReference type="InterPro" id="IPR006555">
    <property type="entry name" value="ATP-dep_Helicase_C"/>
</dbReference>
<accession>A0A0B2VM03</accession>
<dbReference type="SMART" id="SM00491">
    <property type="entry name" value="HELICc2"/>
    <property type="match status" value="1"/>
</dbReference>
<dbReference type="InterPro" id="IPR045028">
    <property type="entry name" value="DinG/Rad3-like"/>
</dbReference>
<dbReference type="InterPro" id="IPR027417">
    <property type="entry name" value="P-loop_NTPase"/>
</dbReference>
<dbReference type="PANTHER" id="PTHR11472:SF41">
    <property type="entry name" value="ATP-DEPENDENT DNA HELICASE DDX11-RELATED"/>
    <property type="match status" value="1"/>
</dbReference>
<dbReference type="GO" id="GO:0005524">
    <property type="term" value="F:ATP binding"/>
    <property type="evidence" value="ECO:0007669"/>
    <property type="project" value="UniProtKB-KW"/>
</dbReference>
<evidence type="ECO:0000256" key="9">
    <source>
        <dbReference type="ARBA" id="ARBA00023004"/>
    </source>
</evidence>
<keyword evidence="9" id="KW-0408">Iron</keyword>
<dbReference type="EMBL" id="JPKZ01000959">
    <property type="protein sequence ID" value="KHN84521.1"/>
    <property type="molecule type" value="Genomic_DNA"/>
</dbReference>
<feature type="compositionally biased region" description="Basic and acidic residues" evidence="14">
    <location>
        <begin position="137"/>
        <end position="151"/>
    </location>
</feature>
<keyword evidence="7 16" id="KW-0347">Helicase</keyword>
<feature type="compositionally biased region" description="Acidic residues" evidence="14">
    <location>
        <begin position="152"/>
        <end position="162"/>
    </location>
</feature>
<evidence type="ECO:0000256" key="11">
    <source>
        <dbReference type="ARBA" id="ARBA00023235"/>
    </source>
</evidence>
<dbReference type="Pfam" id="PF06733">
    <property type="entry name" value="DEAD_2"/>
    <property type="match status" value="1"/>
</dbReference>
<dbReference type="OMA" id="QTHQFRD"/>
<dbReference type="PROSITE" id="PS51193">
    <property type="entry name" value="HELICASE_ATP_BIND_2"/>
    <property type="match status" value="1"/>
</dbReference>
<evidence type="ECO:0000256" key="12">
    <source>
        <dbReference type="ARBA" id="ARBA00023242"/>
    </source>
</evidence>
<keyword evidence="10" id="KW-0411">Iron-sulfur</keyword>
<name>A0A0B2VM03_TOXCA</name>
<dbReference type="OrthoDB" id="267079at2759"/>
<dbReference type="CDD" id="cd18788">
    <property type="entry name" value="SF2_C_XPD"/>
    <property type="match status" value="1"/>
</dbReference>
<keyword evidence="11" id="KW-0413">Isomerase</keyword>
<dbReference type="GO" id="GO:0003678">
    <property type="term" value="F:DNA helicase activity"/>
    <property type="evidence" value="ECO:0007669"/>
    <property type="project" value="InterPro"/>
</dbReference>
<keyword evidence="13" id="KW-0175">Coiled coil</keyword>
<keyword evidence="12" id="KW-0539">Nucleus</keyword>
<evidence type="ECO:0000256" key="6">
    <source>
        <dbReference type="ARBA" id="ARBA00022801"/>
    </source>
</evidence>
<dbReference type="GO" id="GO:0046872">
    <property type="term" value="F:metal ion binding"/>
    <property type="evidence" value="ECO:0007669"/>
    <property type="project" value="UniProtKB-KW"/>
</dbReference>
<feature type="coiled-coil region" evidence="13">
    <location>
        <begin position="89"/>
        <end position="123"/>
    </location>
</feature>
<dbReference type="GO" id="GO:0006139">
    <property type="term" value="P:nucleobase-containing compound metabolic process"/>
    <property type="evidence" value="ECO:0007669"/>
    <property type="project" value="InterPro"/>
</dbReference>
<dbReference type="AlphaFoldDB" id="A0A0B2VM03"/>
<dbReference type="GO" id="GO:0051536">
    <property type="term" value="F:iron-sulfur cluster binding"/>
    <property type="evidence" value="ECO:0007669"/>
    <property type="project" value="UniProtKB-KW"/>
</dbReference>
<keyword evidence="5" id="KW-0547">Nucleotide-binding</keyword>
<feature type="region of interest" description="Disordered" evidence="14">
    <location>
        <begin position="135"/>
        <end position="172"/>
    </location>
</feature>
<keyword evidence="6" id="KW-0378">Hydrolase</keyword>
<dbReference type="GO" id="GO:0003677">
    <property type="term" value="F:DNA binding"/>
    <property type="evidence" value="ECO:0007669"/>
    <property type="project" value="InterPro"/>
</dbReference>
<evidence type="ECO:0000256" key="1">
    <source>
        <dbReference type="ARBA" id="ARBA00001966"/>
    </source>
</evidence>
<dbReference type="Gene3D" id="3.40.50.300">
    <property type="entry name" value="P-loop containing nucleotide triphosphate hydrolases"/>
    <property type="match status" value="3"/>
</dbReference>